<feature type="signal peptide" evidence="1">
    <location>
        <begin position="1"/>
        <end position="27"/>
    </location>
</feature>
<evidence type="ECO:0000256" key="1">
    <source>
        <dbReference type="SAM" id="SignalP"/>
    </source>
</evidence>
<proteinExistence type="predicted"/>
<reference evidence="2 3" key="1">
    <citation type="journal article" date="2019" name="Int. J. Syst. Evol. Microbiol.">
        <title>The Global Catalogue of Microorganisms (GCM) 10K type strain sequencing project: providing services to taxonomists for standard genome sequencing and annotation.</title>
        <authorList>
            <consortium name="The Broad Institute Genomics Platform"/>
            <consortium name="The Broad Institute Genome Sequencing Center for Infectious Disease"/>
            <person name="Wu L."/>
            <person name="Ma J."/>
        </authorList>
    </citation>
    <scope>NUCLEOTIDE SEQUENCE [LARGE SCALE GENOMIC DNA]</scope>
    <source>
        <strain evidence="2 3">JCM 10303</strain>
    </source>
</reference>
<name>A0ABN1C551_SACER</name>
<organism evidence="2 3">
    <name type="scientific">Saccharopolyspora erythraea</name>
    <name type="common">Streptomyces erythraeus</name>
    <dbReference type="NCBI Taxonomy" id="1836"/>
    <lineage>
        <taxon>Bacteria</taxon>
        <taxon>Bacillati</taxon>
        <taxon>Actinomycetota</taxon>
        <taxon>Actinomycetes</taxon>
        <taxon>Pseudonocardiales</taxon>
        <taxon>Pseudonocardiaceae</taxon>
        <taxon>Saccharopolyspora</taxon>
    </lineage>
</organism>
<keyword evidence="1" id="KW-0732">Signal</keyword>
<evidence type="ECO:0000313" key="2">
    <source>
        <dbReference type="EMBL" id="GAA0511994.1"/>
    </source>
</evidence>
<comment type="caution">
    <text evidence="2">The sequence shown here is derived from an EMBL/GenBank/DDBJ whole genome shotgun (WGS) entry which is preliminary data.</text>
</comment>
<protein>
    <recommendedName>
        <fullName evidence="4">Secreted protein</fullName>
    </recommendedName>
</protein>
<evidence type="ECO:0008006" key="4">
    <source>
        <dbReference type="Google" id="ProtNLM"/>
    </source>
</evidence>
<sequence length="79" mass="8574">MRLKKIATTLVLCAAGVSVLGAGNALAEGWHNEVWAKNLTQEECSKRLAEVNENPNVGGAMCDDWNDDGKYQLVVSVRN</sequence>
<dbReference type="RefSeq" id="WP_009948094.1">
    <property type="nucleotide sequence ID" value="NZ_BAAAGS010000004.1"/>
</dbReference>
<accession>A0ABN1C551</accession>
<dbReference type="EMBL" id="BAAAGS010000004">
    <property type="protein sequence ID" value="GAA0511994.1"/>
    <property type="molecule type" value="Genomic_DNA"/>
</dbReference>
<feature type="chain" id="PRO_5045900839" description="Secreted protein" evidence="1">
    <location>
        <begin position="28"/>
        <end position="79"/>
    </location>
</feature>
<dbReference type="Proteomes" id="UP001500729">
    <property type="component" value="Unassembled WGS sequence"/>
</dbReference>
<keyword evidence="3" id="KW-1185">Reference proteome</keyword>
<evidence type="ECO:0000313" key="3">
    <source>
        <dbReference type="Proteomes" id="UP001500729"/>
    </source>
</evidence>
<gene>
    <name evidence="2" type="ORF">GCM10009533_08530</name>
</gene>